<accession>A0ABM0M4F1</accession>
<name>A0ABM0M4F1_SACKO</name>
<sequence>MWKWNVFLVLITCFRPAPILGYAKKSNPHGSYPKTMLLPDKLTGLEKTHPHRVTKRATCGQILTSSTGTVTSPNYPSNYPSNSNCVTTIQAPTNKIIEITLTDVKIEIESYTSSGDPDHPAGIRCLWDYVEFEDVGIARTKYCGEFSGRVWTSFDSKVNVLFFSDDSAQYRGFAASYTFLDKPTDPLMFDFGVSTADIEFPPADDGSVVLNGISYTFFGTSHSQLWVNTNGVLSFDDEELSYSPLPIPHGTNHLLAPYWADVDVRSGGQLFYRQTTDTATLDKADTIISSAFGINFQSTSAIVITWYDVAFFATSAIGQKSRNTFQAVLVTDSNGCGHVIFNYADITWTTGASVDAGGDVNTGLGGIAAQVCTA</sequence>
<dbReference type="InterPro" id="IPR035914">
    <property type="entry name" value="Sperma_CUB_dom_sf"/>
</dbReference>
<evidence type="ECO:0000313" key="7">
    <source>
        <dbReference type="RefSeq" id="XP_006814892.1"/>
    </source>
</evidence>
<evidence type="ECO:0000256" key="1">
    <source>
        <dbReference type="ARBA" id="ARBA00023157"/>
    </source>
</evidence>
<keyword evidence="1" id="KW-1015">Disulfide bond</keyword>
<dbReference type="RefSeq" id="XP_006814892.1">
    <property type="nucleotide sequence ID" value="XM_006814829.1"/>
</dbReference>
<evidence type="ECO:0000313" key="6">
    <source>
        <dbReference type="Proteomes" id="UP000694865"/>
    </source>
</evidence>
<evidence type="ECO:0000259" key="5">
    <source>
        <dbReference type="PROSITE" id="PS51220"/>
    </source>
</evidence>
<feature type="chain" id="PRO_5045155854" evidence="3">
    <location>
        <begin position="22"/>
        <end position="374"/>
    </location>
</feature>
<feature type="domain" description="NIDO" evidence="5">
    <location>
        <begin position="257"/>
        <end position="374"/>
    </location>
</feature>
<comment type="caution">
    <text evidence="2">Lacks conserved residue(s) required for the propagation of feature annotation.</text>
</comment>
<dbReference type="InterPro" id="IPR051495">
    <property type="entry name" value="Epithelial_Barrier/Signaling"/>
</dbReference>
<dbReference type="PANTHER" id="PTHR13802">
    <property type="entry name" value="MUCIN 4-RELATED"/>
    <property type="match status" value="1"/>
</dbReference>
<dbReference type="SMART" id="SM00042">
    <property type="entry name" value="CUB"/>
    <property type="match status" value="1"/>
</dbReference>
<evidence type="ECO:0000259" key="4">
    <source>
        <dbReference type="PROSITE" id="PS01180"/>
    </source>
</evidence>
<dbReference type="Gene3D" id="2.60.120.290">
    <property type="entry name" value="Spermadhesin, CUB domain"/>
    <property type="match status" value="1"/>
</dbReference>
<dbReference type="CDD" id="cd00041">
    <property type="entry name" value="CUB"/>
    <property type="match status" value="1"/>
</dbReference>
<dbReference type="GeneID" id="102809561"/>
<dbReference type="PROSITE" id="PS01180">
    <property type="entry name" value="CUB"/>
    <property type="match status" value="1"/>
</dbReference>
<gene>
    <name evidence="7" type="primary">LOC102809561</name>
</gene>
<dbReference type="PANTHER" id="PTHR13802:SF59">
    <property type="entry name" value="SUSHI DOMAIN-CONTAINING PROTEIN 2"/>
    <property type="match status" value="1"/>
</dbReference>
<keyword evidence="3" id="KW-0732">Signal</keyword>
<protein>
    <submittedName>
        <fullName evidence="7">Sushi, nidogen and EGF-like domain-containing protein 1-like</fullName>
    </submittedName>
</protein>
<evidence type="ECO:0000256" key="3">
    <source>
        <dbReference type="SAM" id="SignalP"/>
    </source>
</evidence>
<dbReference type="SUPFAM" id="SSF49854">
    <property type="entry name" value="Spermadhesin, CUB domain"/>
    <property type="match status" value="1"/>
</dbReference>
<dbReference type="Proteomes" id="UP000694865">
    <property type="component" value="Unplaced"/>
</dbReference>
<keyword evidence="6" id="KW-1185">Reference proteome</keyword>
<feature type="signal peptide" evidence="3">
    <location>
        <begin position="1"/>
        <end position="21"/>
    </location>
</feature>
<dbReference type="PROSITE" id="PS51220">
    <property type="entry name" value="NIDO"/>
    <property type="match status" value="1"/>
</dbReference>
<dbReference type="Pfam" id="PF06119">
    <property type="entry name" value="NIDO"/>
    <property type="match status" value="1"/>
</dbReference>
<dbReference type="InterPro" id="IPR000859">
    <property type="entry name" value="CUB_dom"/>
</dbReference>
<evidence type="ECO:0000256" key="2">
    <source>
        <dbReference type="PROSITE-ProRule" id="PRU00059"/>
    </source>
</evidence>
<organism evidence="6 7">
    <name type="scientific">Saccoglossus kowalevskii</name>
    <name type="common">Acorn worm</name>
    <dbReference type="NCBI Taxonomy" id="10224"/>
    <lineage>
        <taxon>Eukaryota</taxon>
        <taxon>Metazoa</taxon>
        <taxon>Hemichordata</taxon>
        <taxon>Enteropneusta</taxon>
        <taxon>Harrimaniidae</taxon>
        <taxon>Saccoglossus</taxon>
    </lineage>
</organism>
<reference evidence="7" key="1">
    <citation type="submission" date="2025-08" db="UniProtKB">
        <authorList>
            <consortium name="RefSeq"/>
        </authorList>
    </citation>
    <scope>IDENTIFICATION</scope>
    <source>
        <tissue evidence="7">Testes</tissue>
    </source>
</reference>
<feature type="domain" description="CUB" evidence="4">
    <location>
        <begin position="59"/>
        <end position="180"/>
    </location>
</feature>
<dbReference type="Pfam" id="PF00431">
    <property type="entry name" value="CUB"/>
    <property type="match status" value="1"/>
</dbReference>
<dbReference type="SMART" id="SM00539">
    <property type="entry name" value="NIDO"/>
    <property type="match status" value="1"/>
</dbReference>
<proteinExistence type="predicted"/>
<dbReference type="InterPro" id="IPR003886">
    <property type="entry name" value="NIDO_dom"/>
</dbReference>